<dbReference type="OrthoDB" id="143422at2"/>
<gene>
    <name evidence="2" type="ORF">FG383_07130</name>
</gene>
<sequence>MLTYLASRNRLDVIRYEDIGLNRLFLNQQPEEIAQFIDEVFLPLTSDNEQKTELEETLLTYFETNRSATKTAKKLHIHINTLYQRLRKIEHLLQLDLSDNEDSLKIQLACHLRSTYS</sequence>
<reference evidence="2 3" key="1">
    <citation type="submission" date="2019-05" db="EMBL/GenBank/DDBJ databases">
        <title>Psychrobacillus vulpis sp. nov., a new species isolated from feces of a red fox that inhabits in The Tablas de Daimiel Natural Park, Albacete, Spain.</title>
        <authorList>
            <person name="Rodriguez M."/>
            <person name="Reina J.C."/>
            <person name="Bejar V."/>
            <person name="Llamas I."/>
        </authorList>
    </citation>
    <scope>NUCLEOTIDE SEQUENCE [LARGE SCALE GENOMIC DNA]</scope>
    <source>
        <strain evidence="2 3">NHI-2</strain>
    </source>
</reference>
<name>A0A544TFR6_9BACI</name>
<dbReference type="AlphaFoldDB" id="A0A544TFR6"/>
<dbReference type="Gene3D" id="1.10.10.2840">
    <property type="entry name" value="PucR C-terminal helix-turn-helix domain"/>
    <property type="match status" value="1"/>
</dbReference>
<dbReference type="InterPro" id="IPR051448">
    <property type="entry name" value="CdaR-like_regulators"/>
</dbReference>
<accession>A0A544TFR6</accession>
<dbReference type="Pfam" id="PF13556">
    <property type="entry name" value="HTH_30"/>
    <property type="match status" value="1"/>
</dbReference>
<dbReference type="RefSeq" id="WP_142606375.1">
    <property type="nucleotide sequence ID" value="NZ_VDGG01000012.1"/>
</dbReference>
<keyword evidence="3" id="KW-1185">Reference proteome</keyword>
<dbReference type="InterPro" id="IPR025736">
    <property type="entry name" value="PucR_C-HTH_dom"/>
</dbReference>
<evidence type="ECO:0000259" key="1">
    <source>
        <dbReference type="Pfam" id="PF13556"/>
    </source>
</evidence>
<organism evidence="2 3">
    <name type="scientific">Psychrobacillus soli</name>
    <dbReference type="NCBI Taxonomy" id="1543965"/>
    <lineage>
        <taxon>Bacteria</taxon>
        <taxon>Bacillati</taxon>
        <taxon>Bacillota</taxon>
        <taxon>Bacilli</taxon>
        <taxon>Bacillales</taxon>
        <taxon>Bacillaceae</taxon>
        <taxon>Psychrobacillus</taxon>
    </lineage>
</organism>
<feature type="domain" description="PucR C-terminal helix-turn-helix" evidence="1">
    <location>
        <begin position="55"/>
        <end position="111"/>
    </location>
</feature>
<dbReference type="PANTHER" id="PTHR33744">
    <property type="entry name" value="CARBOHYDRATE DIACID REGULATOR"/>
    <property type="match status" value="1"/>
</dbReference>
<dbReference type="InterPro" id="IPR042070">
    <property type="entry name" value="PucR_C-HTH_sf"/>
</dbReference>
<dbReference type="EMBL" id="VDGG01000012">
    <property type="protein sequence ID" value="TQR16257.1"/>
    <property type="molecule type" value="Genomic_DNA"/>
</dbReference>
<evidence type="ECO:0000313" key="3">
    <source>
        <dbReference type="Proteomes" id="UP000318937"/>
    </source>
</evidence>
<proteinExistence type="predicted"/>
<comment type="caution">
    <text evidence="2">The sequence shown here is derived from an EMBL/GenBank/DDBJ whole genome shotgun (WGS) entry which is preliminary data.</text>
</comment>
<protein>
    <submittedName>
        <fullName evidence="2">PucR family transcriptional regulator</fullName>
    </submittedName>
</protein>
<dbReference type="PANTHER" id="PTHR33744:SF1">
    <property type="entry name" value="DNA-BINDING TRANSCRIPTIONAL ACTIVATOR ADER"/>
    <property type="match status" value="1"/>
</dbReference>
<evidence type="ECO:0000313" key="2">
    <source>
        <dbReference type="EMBL" id="TQR16257.1"/>
    </source>
</evidence>
<dbReference type="Proteomes" id="UP000318937">
    <property type="component" value="Unassembled WGS sequence"/>
</dbReference>